<organism evidence="5 6">
    <name type="scientific">Desmophyllum pertusum</name>
    <dbReference type="NCBI Taxonomy" id="174260"/>
    <lineage>
        <taxon>Eukaryota</taxon>
        <taxon>Metazoa</taxon>
        <taxon>Cnidaria</taxon>
        <taxon>Anthozoa</taxon>
        <taxon>Hexacorallia</taxon>
        <taxon>Scleractinia</taxon>
        <taxon>Caryophylliina</taxon>
        <taxon>Caryophylliidae</taxon>
        <taxon>Desmophyllum</taxon>
    </lineage>
</organism>
<keyword evidence="6" id="KW-1185">Reference proteome</keyword>
<proteinExistence type="inferred from homology"/>
<dbReference type="GO" id="GO:0070979">
    <property type="term" value="P:protein K11-linked ubiquitination"/>
    <property type="evidence" value="ECO:0007669"/>
    <property type="project" value="TreeGrafter"/>
</dbReference>
<comment type="caution">
    <text evidence="5">The sequence shown here is derived from an EMBL/GenBank/DDBJ whole genome shotgun (WGS) entry which is preliminary data.</text>
</comment>
<dbReference type="Gene3D" id="1.25.10.10">
    <property type="entry name" value="Leucine-rich Repeat Variant"/>
    <property type="match status" value="1"/>
</dbReference>
<sequence>MDVTTTKMLSIHIDALLPPTSAELDLPHSAQVAAILGVGLVYQGTAQRRITEVLLSEIGRPPGPEMENAVNRESYSLAAGLALGLVMLEHGNEAASVVDLKIADQLYHYMVGGQTKPQTGTQKEKFKSPSYQIKEGDSVNINVTGPGATLALGLMFMKTNNTSVAAWFDAPDTQFLLDFIRPDFLLLRLLSRGLIMWDSIHPSTDWVESHIPAIVQQCDSSTQGLKQ</sequence>
<evidence type="ECO:0000313" key="6">
    <source>
        <dbReference type="Proteomes" id="UP001163046"/>
    </source>
</evidence>
<keyword evidence="2" id="KW-0132">Cell division</keyword>
<name>A0A9W9YAX5_9CNID</name>
<dbReference type="Proteomes" id="UP001163046">
    <property type="component" value="Unassembled WGS sequence"/>
</dbReference>
<keyword evidence="4" id="KW-0131">Cell cycle</keyword>
<evidence type="ECO:0000256" key="4">
    <source>
        <dbReference type="ARBA" id="ARBA00023306"/>
    </source>
</evidence>
<dbReference type="PANTHER" id="PTHR12827:SF3">
    <property type="entry name" value="ANAPHASE-PROMOTING COMPLEX SUBUNIT 1"/>
    <property type="match status" value="1"/>
</dbReference>
<dbReference type="InterPro" id="IPR011989">
    <property type="entry name" value="ARM-like"/>
</dbReference>
<dbReference type="GO" id="GO:0051301">
    <property type="term" value="P:cell division"/>
    <property type="evidence" value="ECO:0007669"/>
    <property type="project" value="UniProtKB-KW"/>
</dbReference>
<dbReference type="OrthoDB" id="5976116at2759"/>
<comment type="similarity">
    <text evidence="1">Belongs to the APC1 family.</text>
</comment>
<dbReference type="GO" id="GO:0005680">
    <property type="term" value="C:anaphase-promoting complex"/>
    <property type="evidence" value="ECO:0007669"/>
    <property type="project" value="InterPro"/>
</dbReference>
<dbReference type="GO" id="GO:0060090">
    <property type="term" value="F:molecular adaptor activity"/>
    <property type="evidence" value="ECO:0007669"/>
    <property type="project" value="TreeGrafter"/>
</dbReference>
<keyword evidence="3" id="KW-0498">Mitosis</keyword>
<evidence type="ECO:0000313" key="5">
    <source>
        <dbReference type="EMBL" id="KAJ7330709.1"/>
    </source>
</evidence>
<dbReference type="GO" id="GO:0031145">
    <property type="term" value="P:anaphase-promoting complex-dependent catabolic process"/>
    <property type="evidence" value="ECO:0007669"/>
    <property type="project" value="TreeGrafter"/>
</dbReference>
<gene>
    <name evidence="5" type="primary">ANAPC1_3</name>
    <name evidence="5" type="ORF">OS493_021637</name>
</gene>
<reference evidence="5" key="1">
    <citation type="submission" date="2023-01" db="EMBL/GenBank/DDBJ databases">
        <title>Genome assembly of the deep-sea coral Lophelia pertusa.</title>
        <authorList>
            <person name="Herrera S."/>
            <person name="Cordes E."/>
        </authorList>
    </citation>
    <scope>NUCLEOTIDE SEQUENCE</scope>
    <source>
        <strain evidence="5">USNM1676648</strain>
        <tissue evidence="5">Polyp</tissue>
    </source>
</reference>
<dbReference type="InterPro" id="IPR024990">
    <property type="entry name" value="Apc1"/>
</dbReference>
<evidence type="ECO:0000256" key="2">
    <source>
        <dbReference type="ARBA" id="ARBA00022618"/>
    </source>
</evidence>
<dbReference type="GO" id="GO:0007091">
    <property type="term" value="P:metaphase/anaphase transition of mitotic cell cycle"/>
    <property type="evidence" value="ECO:0007669"/>
    <property type="project" value="TreeGrafter"/>
</dbReference>
<dbReference type="EMBL" id="MU827791">
    <property type="protein sequence ID" value="KAJ7330709.1"/>
    <property type="molecule type" value="Genomic_DNA"/>
</dbReference>
<evidence type="ECO:0000256" key="3">
    <source>
        <dbReference type="ARBA" id="ARBA00022776"/>
    </source>
</evidence>
<evidence type="ECO:0000256" key="1">
    <source>
        <dbReference type="ARBA" id="ARBA00010547"/>
    </source>
</evidence>
<accession>A0A9W9YAX5</accession>
<dbReference type="AlphaFoldDB" id="A0A9W9YAX5"/>
<protein>
    <submittedName>
        <fullName evidence="5">Anaphase-promoting complex subunit 1</fullName>
    </submittedName>
</protein>
<dbReference type="PANTHER" id="PTHR12827">
    <property type="entry name" value="MEIOTIC CHECKPOINT REGULATOR TSG24 FAMILY MEMBER"/>
    <property type="match status" value="1"/>
</dbReference>